<evidence type="ECO:0000256" key="2">
    <source>
        <dbReference type="ARBA" id="ARBA00023015"/>
    </source>
</evidence>
<dbReference type="EMBL" id="PNHP01000004">
    <property type="protein sequence ID" value="PMC81280.1"/>
    <property type="molecule type" value="Genomic_DNA"/>
</dbReference>
<dbReference type="SUPFAM" id="SSF53850">
    <property type="entry name" value="Periplasmic binding protein-like II"/>
    <property type="match status" value="1"/>
</dbReference>
<comment type="caution">
    <text evidence="6">The sequence shown here is derived from an EMBL/GenBank/DDBJ whole genome shotgun (WGS) entry which is preliminary data.</text>
</comment>
<dbReference type="Gene3D" id="1.10.10.10">
    <property type="entry name" value="Winged helix-like DNA-binding domain superfamily/Winged helix DNA-binding domain"/>
    <property type="match status" value="1"/>
</dbReference>
<sequence length="305" mass="35097">MNLNKISYAIEVSKTGSISKAAKNLYTSQPAISMAINDLEKELGFKIFKRSKSGTQTTVKGLEYLIKCQDLISKYKDIQRQYCPDKNDIPELRISSQHFNFTVSAFMKLIEKYKDSSFKFYLKETTSLHAINHVENDYSDLSFIYINKSYKEAIFNLFKEKSLTYVSIAKVIPHVFINKDHPLAKKKLIKISDLYAYPMIIYEQDDTQVLPEEFVNLPDHKQIIYTQDRGTTLGLISNTNSFNVGTGCLHPNNGFSNIKTVKLENPENLSMDIGYVYKSSRNLSKLCKEYLDLTKLELFHCLPKL</sequence>
<accession>A0A2N6UI58</accession>
<dbReference type="GO" id="GO:0032993">
    <property type="term" value="C:protein-DNA complex"/>
    <property type="evidence" value="ECO:0007669"/>
    <property type="project" value="TreeGrafter"/>
</dbReference>
<evidence type="ECO:0000256" key="4">
    <source>
        <dbReference type="ARBA" id="ARBA00023163"/>
    </source>
</evidence>
<gene>
    <name evidence="6" type="ORF">CJ192_07120</name>
</gene>
<dbReference type="AlphaFoldDB" id="A0A2N6UI58"/>
<keyword evidence="2" id="KW-0805">Transcription regulation</keyword>
<keyword evidence="3" id="KW-0238">DNA-binding</keyword>
<dbReference type="GeneID" id="84578953"/>
<dbReference type="PANTHER" id="PTHR30346:SF0">
    <property type="entry name" value="HCA OPERON TRANSCRIPTIONAL ACTIVATOR HCAR"/>
    <property type="match status" value="1"/>
</dbReference>
<dbReference type="InterPro" id="IPR000847">
    <property type="entry name" value="LysR_HTH_N"/>
</dbReference>
<organism evidence="6 7">
    <name type="scientific">Anaerococcus hydrogenalis</name>
    <dbReference type="NCBI Taxonomy" id="33029"/>
    <lineage>
        <taxon>Bacteria</taxon>
        <taxon>Bacillati</taxon>
        <taxon>Bacillota</taxon>
        <taxon>Tissierellia</taxon>
        <taxon>Tissierellales</taxon>
        <taxon>Peptoniphilaceae</taxon>
        <taxon>Anaerococcus</taxon>
    </lineage>
</organism>
<dbReference type="InterPro" id="IPR036390">
    <property type="entry name" value="WH_DNA-bd_sf"/>
</dbReference>
<dbReference type="RefSeq" id="WP_102198302.1">
    <property type="nucleotide sequence ID" value="NZ_CAUPDS010000003.1"/>
</dbReference>
<dbReference type="SUPFAM" id="SSF46785">
    <property type="entry name" value="Winged helix' DNA-binding domain"/>
    <property type="match status" value="1"/>
</dbReference>
<comment type="similarity">
    <text evidence="1">Belongs to the LysR transcriptional regulatory family.</text>
</comment>
<evidence type="ECO:0000256" key="3">
    <source>
        <dbReference type="ARBA" id="ARBA00023125"/>
    </source>
</evidence>
<evidence type="ECO:0000259" key="5">
    <source>
        <dbReference type="PROSITE" id="PS50931"/>
    </source>
</evidence>
<evidence type="ECO:0000313" key="6">
    <source>
        <dbReference type="EMBL" id="PMC81280.1"/>
    </source>
</evidence>
<protein>
    <submittedName>
        <fullName evidence="6">LysR family transcriptional regulator</fullName>
    </submittedName>
</protein>
<dbReference type="InterPro" id="IPR036388">
    <property type="entry name" value="WH-like_DNA-bd_sf"/>
</dbReference>
<proteinExistence type="inferred from homology"/>
<dbReference type="Proteomes" id="UP000235658">
    <property type="component" value="Unassembled WGS sequence"/>
</dbReference>
<dbReference type="GO" id="GO:0003700">
    <property type="term" value="F:DNA-binding transcription factor activity"/>
    <property type="evidence" value="ECO:0007669"/>
    <property type="project" value="InterPro"/>
</dbReference>
<evidence type="ECO:0000256" key="1">
    <source>
        <dbReference type="ARBA" id="ARBA00009437"/>
    </source>
</evidence>
<dbReference type="Pfam" id="PF00126">
    <property type="entry name" value="HTH_1"/>
    <property type="match status" value="1"/>
</dbReference>
<name>A0A2N6UI58_9FIRM</name>
<reference evidence="6 7" key="1">
    <citation type="submission" date="2017-09" db="EMBL/GenBank/DDBJ databases">
        <title>Bacterial strain isolated from the female urinary microbiota.</title>
        <authorList>
            <person name="Thomas-White K."/>
            <person name="Kumar N."/>
            <person name="Forster S."/>
            <person name="Putonti C."/>
            <person name="Lawley T."/>
            <person name="Wolfe A.J."/>
        </authorList>
    </citation>
    <scope>NUCLEOTIDE SEQUENCE [LARGE SCALE GENOMIC DNA]</scope>
    <source>
        <strain evidence="6 7">UMB0204</strain>
    </source>
</reference>
<dbReference type="GO" id="GO:0003677">
    <property type="term" value="F:DNA binding"/>
    <property type="evidence" value="ECO:0007669"/>
    <property type="project" value="UniProtKB-KW"/>
</dbReference>
<keyword evidence="4" id="KW-0804">Transcription</keyword>
<dbReference type="PANTHER" id="PTHR30346">
    <property type="entry name" value="TRANSCRIPTIONAL DUAL REGULATOR HCAR-RELATED"/>
    <property type="match status" value="1"/>
</dbReference>
<feature type="domain" description="HTH lysR-type" evidence="5">
    <location>
        <begin position="1"/>
        <end position="58"/>
    </location>
</feature>
<evidence type="ECO:0000313" key="7">
    <source>
        <dbReference type="Proteomes" id="UP000235658"/>
    </source>
</evidence>
<dbReference type="PRINTS" id="PR00039">
    <property type="entry name" value="HTHLYSR"/>
</dbReference>
<dbReference type="PROSITE" id="PS50931">
    <property type="entry name" value="HTH_LYSR"/>
    <property type="match status" value="1"/>
</dbReference>